<keyword evidence="3" id="KW-1185">Reference proteome</keyword>
<reference evidence="2 3" key="1">
    <citation type="submission" date="2019-06" db="EMBL/GenBank/DDBJ databases">
        <authorList>
            <person name="Teng J.L.L."/>
            <person name="Lee H.H."/>
            <person name="Lau S.K.P."/>
            <person name="Woo P.C.Y."/>
        </authorList>
    </citation>
    <scope>NUCLEOTIDE SEQUENCE [LARGE SCALE GENOMIC DNA]</scope>
    <source>
        <strain evidence="2 3">HKU70</strain>
    </source>
</reference>
<keyword evidence="1" id="KW-0812">Transmembrane</keyword>
<reference evidence="2 3" key="2">
    <citation type="submission" date="2019-08" db="EMBL/GenBank/DDBJ databases">
        <title>Tsukamurella conjunctivitidis sp. nov., Tsukamurella assacharolytica sp. nov. and Tsukamurella sputae sp. nov. isolated from patients with conjunctivitis, bacteraemia (lymphoma) and respiratory infection (sputum) in Hong Kong.</title>
        <authorList>
            <person name="Fok K.M.N."/>
            <person name="Fong J.Y.H."/>
        </authorList>
    </citation>
    <scope>NUCLEOTIDE SEQUENCE [LARGE SCALE GENOMIC DNA]</scope>
    <source>
        <strain evidence="2 3">HKU70</strain>
    </source>
</reference>
<keyword evidence="1" id="KW-0472">Membrane</keyword>
<feature type="transmembrane region" description="Helical" evidence="1">
    <location>
        <begin position="16"/>
        <end position="37"/>
    </location>
</feature>
<dbReference type="OrthoDB" id="9826132at2"/>
<evidence type="ECO:0000256" key="1">
    <source>
        <dbReference type="SAM" id="Phobius"/>
    </source>
</evidence>
<sequence>MKRYIEGRRKVDSGSFPLYSLCVAFGTLASIIQLAAGAPESIVVTTSGWFAWAFIGLQLIGSASILAALYVTRLDLDDSLKLEQVGALSLLAACATYVAAVATNNGGPPTTFATWLVVAFGTYLGFRAVEIRSILRELLSQEDQADGDT</sequence>
<name>A0A5C5RGE9_9ACTN</name>
<accession>A0A5C5RGE9</accession>
<comment type="caution">
    <text evidence="2">The sequence shown here is derived from an EMBL/GenBank/DDBJ whole genome shotgun (WGS) entry which is preliminary data.</text>
</comment>
<evidence type="ECO:0000313" key="2">
    <source>
        <dbReference type="EMBL" id="TWS21684.1"/>
    </source>
</evidence>
<gene>
    <name evidence="2" type="ORF">FK268_23210</name>
</gene>
<feature type="transmembrane region" description="Helical" evidence="1">
    <location>
        <begin position="112"/>
        <end position="129"/>
    </location>
</feature>
<evidence type="ECO:0000313" key="3">
    <source>
        <dbReference type="Proteomes" id="UP000319792"/>
    </source>
</evidence>
<feature type="transmembrane region" description="Helical" evidence="1">
    <location>
        <begin position="82"/>
        <end position="100"/>
    </location>
</feature>
<keyword evidence="1" id="KW-1133">Transmembrane helix</keyword>
<organism evidence="2 3">
    <name type="scientific">Tsukamurella sputi</name>
    <dbReference type="NCBI Taxonomy" id="2591848"/>
    <lineage>
        <taxon>Bacteria</taxon>
        <taxon>Bacillati</taxon>
        <taxon>Actinomycetota</taxon>
        <taxon>Actinomycetes</taxon>
        <taxon>Mycobacteriales</taxon>
        <taxon>Tsukamurellaceae</taxon>
        <taxon>Tsukamurella</taxon>
    </lineage>
</organism>
<dbReference type="Proteomes" id="UP000319792">
    <property type="component" value="Unassembled WGS sequence"/>
</dbReference>
<dbReference type="AlphaFoldDB" id="A0A5C5RGE9"/>
<proteinExistence type="predicted"/>
<feature type="transmembrane region" description="Helical" evidence="1">
    <location>
        <begin position="49"/>
        <end position="70"/>
    </location>
</feature>
<dbReference type="EMBL" id="VIGV01000074">
    <property type="protein sequence ID" value="TWS21684.1"/>
    <property type="molecule type" value="Genomic_DNA"/>
</dbReference>
<protein>
    <submittedName>
        <fullName evidence="2">Uncharacterized protein</fullName>
    </submittedName>
</protein>